<organism evidence="2 3">
    <name type="scientific">Arabis nemorensis</name>
    <dbReference type="NCBI Taxonomy" id="586526"/>
    <lineage>
        <taxon>Eukaryota</taxon>
        <taxon>Viridiplantae</taxon>
        <taxon>Streptophyta</taxon>
        <taxon>Embryophyta</taxon>
        <taxon>Tracheophyta</taxon>
        <taxon>Spermatophyta</taxon>
        <taxon>Magnoliopsida</taxon>
        <taxon>eudicotyledons</taxon>
        <taxon>Gunneridae</taxon>
        <taxon>Pentapetalae</taxon>
        <taxon>rosids</taxon>
        <taxon>malvids</taxon>
        <taxon>Brassicales</taxon>
        <taxon>Brassicaceae</taxon>
        <taxon>Arabideae</taxon>
        <taxon>Arabis</taxon>
    </lineage>
</organism>
<evidence type="ECO:0000313" key="2">
    <source>
        <dbReference type="EMBL" id="VVB17355.1"/>
    </source>
</evidence>
<gene>
    <name evidence="2" type="ORF">ANE_LOCUS27799</name>
</gene>
<dbReference type="AlphaFoldDB" id="A0A565CUH6"/>
<feature type="compositionally biased region" description="Low complexity" evidence="1">
    <location>
        <begin position="79"/>
        <end position="135"/>
    </location>
</feature>
<dbReference type="EMBL" id="CABITT030000008">
    <property type="protein sequence ID" value="VVB17355.1"/>
    <property type="molecule type" value="Genomic_DNA"/>
</dbReference>
<sequence length="147" mass="15334">MEKLDRPISGGGWFGEGDIVDAELLVDLLETYRFGKANVPAGKIRSMVAAATAPAPDNTKEMENDEDDNGSQGNKSVRESTSSDSDPISLESSLSETGSNHETGSNNESSSNNETGFNDGEITISETGSSESSSTNLPNGGSRGLIT</sequence>
<reference evidence="2" key="1">
    <citation type="submission" date="2019-07" db="EMBL/GenBank/DDBJ databases">
        <authorList>
            <person name="Dittberner H."/>
        </authorList>
    </citation>
    <scope>NUCLEOTIDE SEQUENCE [LARGE SCALE GENOMIC DNA]</scope>
</reference>
<dbReference type="Proteomes" id="UP000489600">
    <property type="component" value="Unassembled WGS sequence"/>
</dbReference>
<feature type="region of interest" description="Disordered" evidence="1">
    <location>
        <begin position="52"/>
        <end position="147"/>
    </location>
</feature>
<keyword evidence="3" id="KW-1185">Reference proteome</keyword>
<accession>A0A565CUH6</accession>
<proteinExistence type="predicted"/>
<name>A0A565CUH6_9BRAS</name>
<evidence type="ECO:0000313" key="3">
    <source>
        <dbReference type="Proteomes" id="UP000489600"/>
    </source>
</evidence>
<protein>
    <submittedName>
        <fullName evidence="2">Uncharacterized protein</fullName>
    </submittedName>
</protein>
<comment type="caution">
    <text evidence="2">The sequence shown here is derived from an EMBL/GenBank/DDBJ whole genome shotgun (WGS) entry which is preliminary data.</text>
</comment>
<evidence type="ECO:0000256" key="1">
    <source>
        <dbReference type="SAM" id="MobiDB-lite"/>
    </source>
</evidence>